<feature type="chain" id="PRO_5046570710" evidence="1">
    <location>
        <begin position="25"/>
        <end position="159"/>
    </location>
</feature>
<accession>A0ABM7ZEB6</accession>
<gene>
    <name evidence="2" type="ORF">Abiwalacus_06060</name>
</gene>
<reference evidence="2" key="1">
    <citation type="submission" date="2022-06" db="EMBL/GenBank/DDBJ databases">
        <title>Akkermansia biwalacus sp. nov., an anaerobic mucin-degrading bacterium isolated from human intestine.</title>
        <authorList>
            <person name="Kobayashi Y."/>
            <person name="Inoue S."/>
            <person name="Kawahara T."/>
            <person name="Kohda N."/>
        </authorList>
    </citation>
    <scope>NUCLEOTIDE SEQUENCE</scope>
    <source>
        <strain evidence="2">WON2089</strain>
    </source>
</reference>
<name>A0ABM7ZEB6_9BACT</name>
<keyword evidence="3" id="KW-1185">Reference proteome</keyword>
<proteinExistence type="predicted"/>
<protein>
    <submittedName>
        <fullName evidence="2">Uncharacterized protein</fullName>
    </submittedName>
</protein>
<dbReference type="EMBL" id="AP025943">
    <property type="protein sequence ID" value="BDL43032.1"/>
    <property type="molecule type" value="Genomic_DNA"/>
</dbReference>
<evidence type="ECO:0000256" key="1">
    <source>
        <dbReference type="SAM" id="SignalP"/>
    </source>
</evidence>
<organism evidence="2 3">
    <name type="scientific">Akkermansia biwaensis</name>
    <dbReference type="NCBI Taxonomy" id="2946555"/>
    <lineage>
        <taxon>Bacteria</taxon>
        <taxon>Pseudomonadati</taxon>
        <taxon>Verrucomicrobiota</taxon>
        <taxon>Verrucomicrobiia</taxon>
        <taxon>Verrucomicrobiales</taxon>
        <taxon>Akkermansiaceae</taxon>
        <taxon>Akkermansia</taxon>
    </lineage>
</organism>
<evidence type="ECO:0000313" key="3">
    <source>
        <dbReference type="Proteomes" id="UP001062263"/>
    </source>
</evidence>
<keyword evidence="1" id="KW-0732">Signal</keyword>
<feature type="signal peptide" evidence="1">
    <location>
        <begin position="1"/>
        <end position="24"/>
    </location>
</feature>
<sequence>MRPLFQTISMACCSLGLLSLTQCGGSSSNGIAPTTLNGTTVSISLGITASSFPNIFELITDNSGQSQLTTRGSQIALWNGAPTVVYYKTGDSTALLNLRWIQGTNNTTANSLDIPSLEFDQSTHAVAGGEGATLSFQPAGEEMQTLSNITADVTIFYNN</sequence>
<dbReference type="Proteomes" id="UP001062263">
    <property type="component" value="Chromosome"/>
</dbReference>
<evidence type="ECO:0000313" key="2">
    <source>
        <dbReference type="EMBL" id="BDL43032.1"/>
    </source>
</evidence>